<dbReference type="GeneID" id="18163398"/>
<evidence type="ECO:0000313" key="1">
    <source>
        <dbReference type="EMBL" id="EGX96709.1"/>
    </source>
</evidence>
<keyword evidence="2" id="KW-1185">Reference proteome</keyword>
<proteinExistence type="predicted"/>
<dbReference type="Proteomes" id="UP000001610">
    <property type="component" value="Unassembled WGS sequence"/>
</dbReference>
<accession>G3J4P4</accession>
<protein>
    <submittedName>
        <fullName evidence="1">Uncharacterized protein</fullName>
    </submittedName>
</protein>
<dbReference type="EMBL" id="JH126399">
    <property type="protein sequence ID" value="EGX96709.1"/>
    <property type="molecule type" value="Genomic_DNA"/>
</dbReference>
<organism evidence="1 2">
    <name type="scientific">Cordyceps militaris (strain CM01)</name>
    <name type="common">Caterpillar fungus</name>
    <dbReference type="NCBI Taxonomy" id="983644"/>
    <lineage>
        <taxon>Eukaryota</taxon>
        <taxon>Fungi</taxon>
        <taxon>Dikarya</taxon>
        <taxon>Ascomycota</taxon>
        <taxon>Pezizomycotina</taxon>
        <taxon>Sordariomycetes</taxon>
        <taxon>Hypocreomycetidae</taxon>
        <taxon>Hypocreales</taxon>
        <taxon>Cordycipitaceae</taxon>
        <taxon>Cordyceps</taxon>
    </lineage>
</organism>
<reference evidence="1 2" key="1">
    <citation type="journal article" date="2011" name="Genome Biol.">
        <title>Genome sequence of the insect pathogenic fungus Cordyceps militaris, a valued traditional Chinese medicine.</title>
        <authorList>
            <person name="Zheng P."/>
            <person name="Xia Y."/>
            <person name="Xiao G."/>
            <person name="Xiong C."/>
            <person name="Hu X."/>
            <person name="Zhang S."/>
            <person name="Zheng H."/>
            <person name="Huang Y."/>
            <person name="Zhou Y."/>
            <person name="Wang S."/>
            <person name="Zhao G.P."/>
            <person name="Liu X."/>
            <person name="St Leger R.J."/>
            <person name="Wang C."/>
        </authorList>
    </citation>
    <scope>NUCLEOTIDE SEQUENCE [LARGE SCALE GENOMIC DNA]</scope>
    <source>
        <strain evidence="1 2">CM01</strain>
    </source>
</reference>
<dbReference type="VEuPathDB" id="FungiDB:CCM_01367"/>
<dbReference type="RefSeq" id="XP_006666586.1">
    <property type="nucleotide sequence ID" value="XM_006666523.1"/>
</dbReference>
<dbReference type="AlphaFoldDB" id="G3J4P4"/>
<dbReference type="HOGENOM" id="CLU_1283201_0_0_1"/>
<gene>
    <name evidence="1" type="ORF">CCM_01367</name>
</gene>
<dbReference type="KEGG" id="cmt:CCM_01367"/>
<sequence length="215" mass="24166">MKRFVYKLSCSLTNHLFYRQSWNDSLQFHSSLDRCTVTKSQTGYAPPGTISHARLQRYRVSIPPPSPGPRSPRPLVFPAGPLSTADLPLPSVERRAKSLSFFPCRRTLTHVASWWLYKKKDEIKPRQWGTKQGWPSLPCPEPPKTLCLVQGLCCLHARAGRNVALSANKKDQQGTDLLKKGILLRARMKPCLKARGKPGCRPPGVSLWQLSRSLA</sequence>
<dbReference type="InParanoid" id="G3J4P4"/>
<evidence type="ECO:0000313" key="2">
    <source>
        <dbReference type="Proteomes" id="UP000001610"/>
    </source>
</evidence>
<name>G3J4P4_CORMM</name>